<dbReference type="InterPro" id="IPR004358">
    <property type="entry name" value="Sig_transdc_His_kin-like_C"/>
</dbReference>
<evidence type="ECO:0000256" key="7">
    <source>
        <dbReference type="ARBA" id="ARBA00022777"/>
    </source>
</evidence>
<dbReference type="EMBL" id="HE663493">
    <property type="protein sequence ID" value="CCG08709.1"/>
    <property type="molecule type" value="Genomic_DNA"/>
</dbReference>
<dbReference type="RefSeq" id="WP_014415343.1">
    <property type="nucleotide sequence ID" value="NC_017059.1"/>
</dbReference>
<keyword evidence="7" id="KW-0418">Kinase</keyword>
<evidence type="ECO:0000256" key="6">
    <source>
        <dbReference type="ARBA" id="ARBA00022692"/>
    </source>
</evidence>
<protein>
    <recommendedName>
        <fullName evidence="3">histidine kinase</fullName>
        <ecNumber evidence="3">2.7.13.3</ecNumber>
    </recommendedName>
</protein>
<keyword evidence="5 14" id="KW-0808">Transferase</keyword>
<dbReference type="InterPro" id="IPR003661">
    <property type="entry name" value="HisK_dim/P_dom"/>
</dbReference>
<dbReference type="InterPro" id="IPR036097">
    <property type="entry name" value="HisK_dim/P_sf"/>
</dbReference>
<dbReference type="HOGENOM" id="CLU_000445_42_3_5"/>
<dbReference type="OrthoDB" id="9809567at2"/>
<dbReference type="Gene3D" id="3.30.565.10">
    <property type="entry name" value="Histidine kinase-like ATPase, C-terminal domain"/>
    <property type="match status" value="1"/>
</dbReference>
<evidence type="ECO:0000256" key="3">
    <source>
        <dbReference type="ARBA" id="ARBA00012438"/>
    </source>
</evidence>
<dbReference type="InterPro" id="IPR036890">
    <property type="entry name" value="HATPase_C_sf"/>
</dbReference>
<keyword evidence="4" id="KW-0597">Phosphoprotein</keyword>
<organism evidence="14 15">
    <name type="scientific">Pararhodospirillum photometricum DSM 122</name>
    <dbReference type="NCBI Taxonomy" id="1150469"/>
    <lineage>
        <taxon>Bacteria</taxon>
        <taxon>Pseudomonadati</taxon>
        <taxon>Pseudomonadota</taxon>
        <taxon>Alphaproteobacteria</taxon>
        <taxon>Rhodospirillales</taxon>
        <taxon>Rhodospirillaceae</taxon>
        <taxon>Pararhodospirillum</taxon>
    </lineage>
</organism>
<evidence type="ECO:0000256" key="9">
    <source>
        <dbReference type="ARBA" id="ARBA00023012"/>
    </source>
</evidence>
<dbReference type="InterPro" id="IPR003660">
    <property type="entry name" value="HAMP_dom"/>
</dbReference>
<feature type="transmembrane region" description="Helical" evidence="11">
    <location>
        <begin position="165"/>
        <end position="188"/>
    </location>
</feature>
<dbReference type="PANTHER" id="PTHR45436">
    <property type="entry name" value="SENSOR HISTIDINE KINASE YKOH"/>
    <property type="match status" value="1"/>
</dbReference>
<dbReference type="GO" id="GO:0005886">
    <property type="term" value="C:plasma membrane"/>
    <property type="evidence" value="ECO:0007669"/>
    <property type="project" value="TreeGrafter"/>
</dbReference>
<dbReference type="InterPro" id="IPR050428">
    <property type="entry name" value="TCS_sensor_his_kinase"/>
</dbReference>
<dbReference type="EC" id="2.7.13.3" evidence="3"/>
<keyword evidence="10 11" id="KW-0472">Membrane</keyword>
<evidence type="ECO:0000313" key="14">
    <source>
        <dbReference type="EMBL" id="CCG08709.1"/>
    </source>
</evidence>
<dbReference type="GO" id="GO:0000155">
    <property type="term" value="F:phosphorelay sensor kinase activity"/>
    <property type="evidence" value="ECO:0007669"/>
    <property type="project" value="InterPro"/>
</dbReference>
<dbReference type="SUPFAM" id="SSF47384">
    <property type="entry name" value="Homodimeric domain of signal transducing histidine kinase"/>
    <property type="match status" value="1"/>
</dbReference>
<comment type="subcellular location">
    <subcellularLocation>
        <location evidence="2">Membrane</location>
    </subcellularLocation>
</comment>
<evidence type="ECO:0000256" key="1">
    <source>
        <dbReference type="ARBA" id="ARBA00000085"/>
    </source>
</evidence>
<dbReference type="Pfam" id="PF02518">
    <property type="entry name" value="HATPase_c"/>
    <property type="match status" value="1"/>
</dbReference>
<name>H6SL44_PARPM</name>
<dbReference type="STRING" id="1150469.RSPPHO_02083"/>
<sequence>MSRPPPSLRRRLLTSGAAWLLTAVAGAYALLDWAIADTLERTFQGRLALDLESLIAATEVTTAGQIRLTREPPNPLFARPYSGWYWQISHGEAVQRSRSLWDTVLPTQLPPESGALHTHTEAGPEGQRIQVVERDIFLPDLPGPVHVLIAAERDSLEAEVRRLRVLLGGCLVVLAGGVLVGTVVQVRFGLSPVRKVGRDLERLRQAPDARLDSEQPGELAPLVRALNSVLDHDADLIARARAHVGNLAHGLKTPLAVLRAATEEGESVPAEVVRSEIATMHRLVERHLTRARAVTGSGSARGLQVSVLESARRLKATVLALHRRDLQVEVEGDEAARFVGDPDDLLEILGNLLDNACKWARAHVRVQGRVTASGLEIVVEDDGPGLPETEHEGVLRRGARLDDTKPGHGLGLDIVSDLVALYGGHLTLARSELGGLAVLVRF</sequence>
<evidence type="ECO:0000256" key="2">
    <source>
        <dbReference type="ARBA" id="ARBA00004370"/>
    </source>
</evidence>
<dbReference type="SMART" id="SM00387">
    <property type="entry name" value="HATPase_c"/>
    <property type="match status" value="1"/>
</dbReference>
<dbReference type="PATRIC" id="fig|1150469.3.peg.2348"/>
<evidence type="ECO:0000256" key="11">
    <source>
        <dbReference type="SAM" id="Phobius"/>
    </source>
</evidence>
<evidence type="ECO:0000313" key="15">
    <source>
        <dbReference type="Proteomes" id="UP000033220"/>
    </source>
</evidence>
<dbReference type="PROSITE" id="PS50885">
    <property type="entry name" value="HAMP"/>
    <property type="match status" value="1"/>
</dbReference>
<reference evidence="14 15" key="1">
    <citation type="submission" date="2012-02" db="EMBL/GenBank/DDBJ databases">
        <title>Shotgun genome sequence of Phaeospirillum photometricum DSM 122.</title>
        <authorList>
            <person name="Duquesne K."/>
            <person name="Sturgis J."/>
        </authorList>
    </citation>
    <scope>NUCLEOTIDE SEQUENCE [LARGE SCALE GENOMIC DNA]</scope>
    <source>
        <strain evidence="15">DSM122</strain>
    </source>
</reference>
<dbReference type="Gene3D" id="1.10.287.130">
    <property type="match status" value="1"/>
</dbReference>
<gene>
    <name evidence="14" type="ORF">RSPPHO_02083</name>
</gene>
<evidence type="ECO:0000256" key="4">
    <source>
        <dbReference type="ARBA" id="ARBA00022553"/>
    </source>
</evidence>
<comment type="catalytic activity">
    <reaction evidence="1">
        <text>ATP + protein L-histidine = ADP + protein N-phospho-L-histidine.</text>
        <dbReference type="EC" id="2.7.13.3"/>
    </reaction>
</comment>
<evidence type="ECO:0000256" key="8">
    <source>
        <dbReference type="ARBA" id="ARBA00022989"/>
    </source>
</evidence>
<evidence type="ECO:0000256" key="5">
    <source>
        <dbReference type="ARBA" id="ARBA00022679"/>
    </source>
</evidence>
<feature type="domain" description="Histidine kinase" evidence="12">
    <location>
        <begin position="246"/>
        <end position="442"/>
    </location>
</feature>
<dbReference type="AlphaFoldDB" id="H6SL44"/>
<evidence type="ECO:0000259" key="12">
    <source>
        <dbReference type="PROSITE" id="PS50109"/>
    </source>
</evidence>
<dbReference type="PRINTS" id="PR00344">
    <property type="entry name" value="BCTRLSENSOR"/>
</dbReference>
<dbReference type="KEGG" id="rpm:RSPPHO_02083"/>
<dbReference type="PROSITE" id="PS50109">
    <property type="entry name" value="HIS_KIN"/>
    <property type="match status" value="1"/>
</dbReference>
<proteinExistence type="predicted"/>
<keyword evidence="15" id="KW-1185">Reference proteome</keyword>
<dbReference type="eggNOG" id="COG0642">
    <property type="taxonomic scope" value="Bacteria"/>
</dbReference>
<dbReference type="InterPro" id="IPR005467">
    <property type="entry name" value="His_kinase_dom"/>
</dbReference>
<dbReference type="PANTHER" id="PTHR45436:SF5">
    <property type="entry name" value="SENSOR HISTIDINE KINASE TRCS"/>
    <property type="match status" value="1"/>
</dbReference>
<evidence type="ECO:0000256" key="10">
    <source>
        <dbReference type="ARBA" id="ARBA00023136"/>
    </source>
</evidence>
<dbReference type="SMART" id="SM00388">
    <property type="entry name" value="HisKA"/>
    <property type="match status" value="1"/>
</dbReference>
<keyword evidence="8 11" id="KW-1133">Transmembrane helix</keyword>
<feature type="domain" description="HAMP" evidence="13">
    <location>
        <begin position="187"/>
        <end position="238"/>
    </location>
</feature>
<evidence type="ECO:0000259" key="13">
    <source>
        <dbReference type="PROSITE" id="PS50885"/>
    </source>
</evidence>
<dbReference type="PROSITE" id="PS51318">
    <property type="entry name" value="TAT"/>
    <property type="match status" value="1"/>
</dbReference>
<dbReference type="SUPFAM" id="SSF55874">
    <property type="entry name" value="ATPase domain of HSP90 chaperone/DNA topoisomerase II/histidine kinase"/>
    <property type="match status" value="1"/>
</dbReference>
<dbReference type="InterPro" id="IPR003594">
    <property type="entry name" value="HATPase_dom"/>
</dbReference>
<dbReference type="Proteomes" id="UP000033220">
    <property type="component" value="Chromosome DSM 122"/>
</dbReference>
<keyword evidence="6 11" id="KW-0812">Transmembrane</keyword>
<keyword evidence="9" id="KW-0902">Two-component regulatory system</keyword>
<accession>H6SL44</accession>
<dbReference type="InterPro" id="IPR006311">
    <property type="entry name" value="TAT_signal"/>
</dbReference>